<dbReference type="AlphaFoldDB" id="A0A367VDH2"/>
<dbReference type="InterPro" id="IPR036388">
    <property type="entry name" value="WH-like_DNA-bd_sf"/>
</dbReference>
<evidence type="ECO:0000259" key="2">
    <source>
        <dbReference type="PROSITE" id="PS50995"/>
    </source>
</evidence>
<reference evidence="3 4" key="1">
    <citation type="submission" date="2014-07" db="EMBL/GenBank/DDBJ databases">
        <title>Draft genome sequence of Thalassospira profundimaris R8-17.</title>
        <authorList>
            <person name="Lai Q."/>
            <person name="Shao Z."/>
        </authorList>
    </citation>
    <scope>NUCLEOTIDE SEQUENCE [LARGE SCALE GENOMIC DNA]</scope>
    <source>
        <strain evidence="3 4">R8-17</strain>
    </source>
</reference>
<dbReference type="PROSITE" id="PS50995">
    <property type="entry name" value="HTH_MARR_2"/>
    <property type="match status" value="1"/>
</dbReference>
<dbReference type="Pfam" id="PF01047">
    <property type="entry name" value="MarR"/>
    <property type="match status" value="1"/>
</dbReference>
<evidence type="ECO:0000313" key="3">
    <source>
        <dbReference type="EMBL" id="RCK22270.1"/>
    </source>
</evidence>
<organism evidence="3 4">
    <name type="scientific">Thalassospira profundimaris</name>
    <dbReference type="NCBI Taxonomy" id="502049"/>
    <lineage>
        <taxon>Bacteria</taxon>
        <taxon>Pseudomonadati</taxon>
        <taxon>Pseudomonadota</taxon>
        <taxon>Alphaproteobacteria</taxon>
        <taxon>Rhodospirillales</taxon>
        <taxon>Thalassospiraceae</taxon>
        <taxon>Thalassospira</taxon>
    </lineage>
</organism>
<evidence type="ECO:0000256" key="1">
    <source>
        <dbReference type="SAM" id="MobiDB-lite"/>
    </source>
</evidence>
<gene>
    <name evidence="3" type="ORF">TH6_11430</name>
</gene>
<accession>A0A367VDH2</accession>
<sequence length="163" mass="18586">MEKPLHANKKKTADQDTQLTDLSTDSPLRGFVGYNLKRAYMSLHSDFVASLTHLDLKPTTFSALAIINENPDISQTDLARALSMERSNIVVMVDELQSRGLIVRNKVPTDRRVYALRTTTKGVSLFYEASLAVQRHEEKLLEDFSPEERDLLVRMLIRIQQVK</sequence>
<protein>
    <recommendedName>
        <fullName evidence="2">HTH marR-type domain-containing protein</fullName>
    </recommendedName>
</protein>
<feature type="region of interest" description="Disordered" evidence="1">
    <location>
        <begin position="1"/>
        <end position="21"/>
    </location>
</feature>
<dbReference type="InterPro" id="IPR000835">
    <property type="entry name" value="HTH_MarR-typ"/>
</dbReference>
<dbReference type="GO" id="GO:0003700">
    <property type="term" value="F:DNA-binding transcription factor activity"/>
    <property type="evidence" value="ECO:0007669"/>
    <property type="project" value="InterPro"/>
</dbReference>
<dbReference type="PRINTS" id="PR00598">
    <property type="entry name" value="HTHMARR"/>
</dbReference>
<dbReference type="PANTHER" id="PTHR33164">
    <property type="entry name" value="TRANSCRIPTIONAL REGULATOR, MARR FAMILY"/>
    <property type="match status" value="1"/>
</dbReference>
<proteinExistence type="predicted"/>
<feature type="compositionally biased region" description="Basic residues" evidence="1">
    <location>
        <begin position="1"/>
        <end position="10"/>
    </location>
</feature>
<dbReference type="Proteomes" id="UP000253061">
    <property type="component" value="Unassembled WGS sequence"/>
</dbReference>
<evidence type="ECO:0000313" key="4">
    <source>
        <dbReference type="Proteomes" id="UP000253061"/>
    </source>
</evidence>
<dbReference type="InterPro" id="IPR036390">
    <property type="entry name" value="WH_DNA-bd_sf"/>
</dbReference>
<dbReference type="InterPro" id="IPR039422">
    <property type="entry name" value="MarR/SlyA-like"/>
</dbReference>
<dbReference type="PANTHER" id="PTHR33164:SF43">
    <property type="entry name" value="HTH-TYPE TRANSCRIPTIONAL REPRESSOR YETL"/>
    <property type="match status" value="1"/>
</dbReference>
<feature type="domain" description="HTH marR-type" evidence="2">
    <location>
        <begin position="29"/>
        <end position="161"/>
    </location>
</feature>
<name>A0A367VDH2_9PROT</name>
<dbReference type="SMART" id="SM00347">
    <property type="entry name" value="HTH_MARR"/>
    <property type="match status" value="1"/>
</dbReference>
<comment type="caution">
    <text evidence="3">The sequence shown here is derived from an EMBL/GenBank/DDBJ whole genome shotgun (WGS) entry which is preliminary data.</text>
</comment>
<dbReference type="GO" id="GO:0006950">
    <property type="term" value="P:response to stress"/>
    <property type="evidence" value="ECO:0007669"/>
    <property type="project" value="TreeGrafter"/>
</dbReference>
<dbReference type="EMBL" id="JPWB01000004">
    <property type="protein sequence ID" value="RCK22270.1"/>
    <property type="molecule type" value="Genomic_DNA"/>
</dbReference>
<dbReference type="SUPFAM" id="SSF46785">
    <property type="entry name" value="Winged helix' DNA-binding domain"/>
    <property type="match status" value="1"/>
</dbReference>
<dbReference type="Gene3D" id="1.10.10.10">
    <property type="entry name" value="Winged helix-like DNA-binding domain superfamily/Winged helix DNA-binding domain"/>
    <property type="match status" value="1"/>
</dbReference>